<dbReference type="InterPro" id="IPR027417">
    <property type="entry name" value="P-loop_NTPase"/>
</dbReference>
<dbReference type="EMBL" id="LJIG01009134">
    <property type="protein sequence ID" value="KRT83688.1"/>
    <property type="molecule type" value="Genomic_DNA"/>
</dbReference>
<evidence type="ECO:0000259" key="9">
    <source>
        <dbReference type="PROSITE" id="PS00486"/>
    </source>
</evidence>
<dbReference type="InterPro" id="IPR036678">
    <property type="entry name" value="MutS_con_dom_sf"/>
</dbReference>
<dbReference type="Gene3D" id="1.10.1420.10">
    <property type="match status" value="2"/>
</dbReference>
<dbReference type="GO" id="GO:0006312">
    <property type="term" value="P:mitotic recombination"/>
    <property type="evidence" value="ECO:0007669"/>
    <property type="project" value="TreeGrafter"/>
</dbReference>
<protein>
    <recommendedName>
        <fullName evidence="9">DNA mismatch repair proteins mutS family domain-containing protein</fullName>
    </recommendedName>
</protein>
<evidence type="ECO:0000313" key="10">
    <source>
        <dbReference type="EMBL" id="KRT83688.1"/>
    </source>
</evidence>
<dbReference type="SUPFAM" id="SSF48334">
    <property type="entry name" value="DNA repair protein MutS, domain III"/>
    <property type="match status" value="1"/>
</dbReference>
<dbReference type="InterPro" id="IPR007860">
    <property type="entry name" value="DNA_mmatch_repair_MutS_con_dom"/>
</dbReference>
<keyword evidence="8" id="KW-0539">Nucleus</keyword>
<dbReference type="PANTHER" id="PTHR11361:SF35">
    <property type="entry name" value="DNA MISMATCH REPAIR PROTEIN MSH2"/>
    <property type="match status" value="1"/>
</dbReference>
<evidence type="ECO:0000256" key="4">
    <source>
        <dbReference type="ARBA" id="ARBA00022763"/>
    </source>
</evidence>
<dbReference type="InterPro" id="IPR011184">
    <property type="entry name" value="DNA_mismatch_repair_Msh2"/>
</dbReference>
<dbReference type="Proteomes" id="UP000051574">
    <property type="component" value="Unassembled WGS sequence"/>
</dbReference>
<keyword evidence="7" id="KW-0234">DNA repair</keyword>
<evidence type="ECO:0000313" key="11">
    <source>
        <dbReference type="Proteomes" id="UP000051574"/>
    </source>
</evidence>
<dbReference type="InterPro" id="IPR000432">
    <property type="entry name" value="DNA_mismatch_repair_MutS_C"/>
</dbReference>
<keyword evidence="5" id="KW-0067">ATP-binding</keyword>
<keyword evidence="11" id="KW-1185">Reference proteome</keyword>
<dbReference type="Pfam" id="PF05192">
    <property type="entry name" value="MutS_III"/>
    <property type="match status" value="1"/>
</dbReference>
<reference evidence="10 11" key="1">
    <citation type="submission" date="2015-09" db="EMBL/GenBank/DDBJ databases">
        <title>Draft genome of the scarab beetle Oryctes borbonicus.</title>
        <authorList>
            <person name="Meyer J.M."/>
            <person name="Markov G.V."/>
            <person name="Baskaran P."/>
            <person name="Herrmann M."/>
            <person name="Sommer R.J."/>
            <person name="Roedelsperger C."/>
        </authorList>
    </citation>
    <scope>NUCLEOTIDE SEQUENCE [LARGE SCALE GENOMIC DNA]</scope>
    <source>
        <strain evidence="10">OB123</strain>
        <tissue evidence="10">Whole animal</tissue>
    </source>
</reference>
<dbReference type="Pfam" id="PF05190">
    <property type="entry name" value="MutS_IV"/>
    <property type="match status" value="1"/>
</dbReference>
<dbReference type="FunFam" id="3.30.420.110:FF:000002">
    <property type="entry name" value="DNA mismatch repair protein"/>
    <property type="match status" value="1"/>
</dbReference>
<evidence type="ECO:0000256" key="6">
    <source>
        <dbReference type="ARBA" id="ARBA00023125"/>
    </source>
</evidence>
<keyword evidence="3" id="KW-0547">Nucleotide-binding</keyword>
<gene>
    <name evidence="10" type="ORF">AMK59_3883</name>
</gene>
<dbReference type="SMART" id="SM00534">
    <property type="entry name" value="MUTSac"/>
    <property type="match status" value="1"/>
</dbReference>
<dbReference type="InterPro" id="IPR016151">
    <property type="entry name" value="DNA_mismatch_repair_MutS_N"/>
</dbReference>
<dbReference type="SMART" id="SM00533">
    <property type="entry name" value="MUTSd"/>
    <property type="match status" value="1"/>
</dbReference>
<organism evidence="10 11">
    <name type="scientific">Oryctes borbonicus</name>
    <dbReference type="NCBI Taxonomy" id="1629725"/>
    <lineage>
        <taxon>Eukaryota</taxon>
        <taxon>Metazoa</taxon>
        <taxon>Ecdysozoa</taxon>
        <taxon>Arthropoda</taxon>
        <taxon>Hexapoda</taxon>
        <taxon>Insecta</taxon>
        <taxon>Pterygota</taxon>
        <taxon>Neoptera</taxon>
        <taxon>Endopterygota</taxon>
        <taxon>Coleoptera</taxon>
        <taxon>Polyphaga</taxon>
        <taxon>Scarabaeiformia</taxon>
        <taxon>Scarabaeidae</taxon>
        <taxon>Dynastinae</taxon>
        <taxon>Oryctes</taxon>
    </lineage>
</organism>
<dbReference type="SUPFAM" id="SSF52540">
    <property type="entry name" value="P-loop containing nucleoside triphosphate hydrolases"/>
    <property type="match status" value="1"/>
</dbReference>
<comment type="caution">
    <text evidence="10">The sequence shown here is derived from an EMBL/GenBank/DDBJ whole genome shotgun (WGS) entry which is preliminary data.</text>
</comment>
<comment type="subcellular location">
    <subcellularLocation>
        <location evidence="1">Nucleus</location>
    </subcellularLocation>
</comment>
<evidence type="ECO:0000256" key="5">
    <source>
        <dbReference type="ARBA" id="ARBA00022840"/>
    </source>
</evidence>
<keyword evidence="4" id="KW-0227">DNA damage</keyword>
<dbReference type="GO" id="GO:0006298">
    <property type="term" value="P:mismatch repair"/>
    <property type="evidence" value="ECO:0007669"/>
    <property type="project" value="InterPro"/>
</dbReference>
<dbReference type="Gene3D" id="3.30.420.110">
    <property type="entry name" value="MutS, connector domain"/>
    <property type="match status" value="1"/>
</dbReference>
<dbReference type="PROSITE" id="PS00486">
    <property type="entry name" value="DNA_MISMATCH_REPAIR_2"/>
    <property type="match status" value="1"/>
</dbReference>
<dbReference type="GO" id="GO:0030983">
    <property type="term" value="F:mismatched DNA binding"/>
    <property type="evidence" value="ECO:0007669"/>
    <property type="project" value="InterPro"/>
</dbReference>
<dbReference type="Pfam" id="PF05188">
    <property type="entry name" value="MutS_II"/>
    <property type="match status" value="1"/>
</dbReference>
<dbReference type="GO" id="GO:0032301">
    <property type="term" value="C:MutSalpha complex"/>
    <property type="evidence" value="ECO:0007669"/>
    <property type="project" value="TreeGrafter"/>
</dbReference>
<feature type="domain" description="DNA mismatch repair proteins mutS family" evidence="9">
    <location>
        <begin position="671"/>
        <end position="687"/>
    </location>
</feature>
<evidence type="ECO:0000256" key="2">
    <source>
        <dbReference type="ARBA" id="ARBA00006271"/>
    </source>
</evidence>
<dbReference type="SUPFAM" id="SSF53150">
    <property type="entry name" value="DNA repair protein MutS, domain II"/>
    <property type="match status" value="1"/>
</dbReference>
<dbReference type="GO" id="GO:0005524">
    <property type="term" value="F:ATP binding"/>
    <property type="evidence" value="ECO:0007669"/>
    <property type="project" value="UniProtKB-KW"/>
</dbReference>
<name>A0A0T6B8K5_9SCAR</name>
<dbReference type="GO" id="GO:0140664">
    <property type="term" value="F:ATP-dependent DNA damage sensor activity"/>
    <property type="evidence" value="ECO:0007669"/>
    <property type="project" value="InterPro"/>
</dbReference>
<dbReference type="Gene3D" id="3.40.1170.10">
    <property type="entry name" value="DNA repair protein MutS, domain I"/>
    <property type="match status" value="1"/>
</dbReference>
<keyword evidence="6" id="KW-0238">DNA-binding</keyword>
<evidence type="ECO:0000256" key="7">
    <source>
        <dbReference type="ARBA" id="ARBA00023204"/>
    </source>
</evidence>
<dbReference type="PIRSF" id="PIRSF005813">
    <property type="entry name" value="MSH2"/>
    <property type="match status" value="1"/>
</dbReference>
<evidence type="ECO:0000256" key="8">
    <source>
        <dbReference type="ARBA" id="ARBA00023242"/>
    </source>
</evidence>
<dbReference type="PANTHER" id="PTHR11361">
    <property type="entry name" value="DNA MISMATCH REPAIR PROTEIN MUTS FAMILY MEMBER"/>
    <property type="match status" value="1"/>
</dbReference>
<proteinExistence type="inferred from homology"/>
<comment type="similarity">
    <text evidence="2">Belongs to the DNA mismatch repair MutS family.</text>
</comment>
<dbReference type="InterPro" id="IPR045076">
    <property type="entry name" value="MutS"/>
</dbReference>
<dbReference type="InterPro" id="IPR007696">
    <property type="entry name" value="DNA_mismatch_repair_MutS_core"/>
</dbReference>
<dbReference type="AlphaFoldDB" id="A0A0T6B8K5"/>
<accession>A0A0T6B8K5</accession>
<dbReference type="InterPro" id="IPR007861">
    <property type="entry name" value="DNA_mismatch_repair_MutS_clamp"/>
</dbReference>
<sequence length="854" mass="96552">MIKYMGEEPKLSYNVLNKHLFERFVRELLLIKQYRVEVYVRSTPGKNNDWKVEYKGSPGNLSQFEDVLFDNTRTTVVNSSVMGVNLVRNKMLAVATVNTTDFKFSLSEFADNEFYTELEAYVAQINPKECLIPSGESPDLIALRTRLLRNGILVIKVKRTDFASNDMDQDLNRLLYFSEGQQRNCNTIPEANKKDALGSLQAVIKYLNLTSDESNFNQFRITAQDVHRYVRLDGAAISALHLFPSPGIKGRGGFKSVFEVLDCCITGQGRRLMEQWFRQPLRDINVISDRLEIVDVIVKDAEMRSTLRTSCLPKAPDILLLSKKLSNKKATLQDCYKIYQIVDNIPGLISVLKKADNKCINSILVNPIKDFVADMEKYQCMLEETLNMDLVDRGEFLVKPTFDKDLEKLFEKKNKVEEKIQKTFQSAARDLGVDSGKTMKLECTDRLGYFYKVSLKDEKILRGNRKYQIMEAVRAGVRFSDNRLKELNSDYMDICSNYEELQKNLVKEIMDVAVGYSDTLRNLNMSIAQVDVLTAFAHAATSAPSDFVKPKILPEGSGILKLVKARHPCIEKQDNISFIPNSIDLKQGETILNIVTGPNMGGKSTYMRSVALCVFLAHIGSFVPCQEAEISLVDCILTRVGSSDCEQKGLSTFMLEMVETGGIVRSATQNSLVIIDELGRGTSTYDGCSIAWSVAEYLVKEVKSFSLFATHFHEITSIATKYPEVQNLHVSAVVTKDTLTPLYQVRKGPCDKSYGIHCARIAKFPSDVLKQAEEYQKELEFSAGMKYINEYEFSLKRKLIEEGDATISTILKRIKKIDFNSISDEEILHELQKLREDSLANGNLFLKGLLENAT</sequence>
<dbReference type="Pfam" id="PF00488">
    <property type="entry name" value="MutS_V"/>
    <property type="match status" value="1"/>
</dbReference>
<dbReference type="OrthoDB" id="295033at2759"/>
<evidence type="ECO:0000256" key="1">
    <source>
        <dbReference type="ARBA" id="ARBA00004123"/>
    </source>
</evidence>
<dbReference type="Gene3D" id="3.40.50.300">
    <property type="entry name" value="P-loop containing nucleotide triphosphate hydrolases"/>
    <property type="match status" value="1"/>
</dbReference>
<evidence type="ECO:0000256" key="3">
    <source>
        <dbReference type="ARBA" id="ARBA00022741"/>
    </source>
</evidence>
<dbReference type="InterPro" id="IPR036187">
    <property type="entry name" value="DNA_mismatch_repair_MutS_sf"/>
</dbReference>